<feature type="region of interest" description="Disordered" evidence="6">
    <location>
        <begin position="202"/>
        <end position="221"/>
    </location>
</feature>
<sequence>MCFKFSYETLSGAIGLTILNRLDGNALGATTILSLLTISFGLAQSISSSTVEGLLKIIRATRLYCLSLVFFALLVVVMIILEASTGGTLTTAGWWTPWIIFPIYIFIGFSVGVMEVLRKIIPASILGNNESSVLKRINAGVHITYELAGTVGAFLSSVFIEKMGTIFALFHIPVFFIAASIFLFFITVKEVEIFEDSETKEQVNVPSTESAPTTSAQETTPQPNNKVLRILKKIGTVIKNYFKSMYIGAKLVLTNRYYIWLIPCFVIPQVLHRLIENIFLPAYSKNILKKGSYSGILLGGSNFGELCGAGMLLIFAKKVKLPTVWIVLDCLFLNLMWIFPFLTFNEKTDDNLIFAICMVPAMMLISGSWAAGDISQVAYLQSTLSEEPNEKTGVNELAAVMSFLYSCYIILTTLIAFGLSQAIDRFKENGQPEFGFMTICIFMSVVSLVICVIYLVVAKFKPSLHEQKEALKSQKEETLPEATSAVKSEEETQQVSVSV</sequence>
<comment type="subcellular location">
    <subcellularLocation>
        <location evidence="1">Cell membrane</location>
        <topology evidence="1">Multi-pass membrane protein</topology>
    </subcellularLocation>
</comment>
<feature type="transmembrane region" description="Helical" evidence="7">
    <location>
        <begin position="257"/>
        <end position="275"/>
    </location>
</feature>
<keyword evidence="4 7" id="KW-1133">Transmembrane helix</keyword>
<evidence type="ECO:0000256" key="2">
    <source>
        <dbReference type="ARBA" id="ARBA00022475"/>
    </source>
</evidence>
<dbReference type="KEGG" id="ngr:NAEGRDRAFT_38945"/>
<evidence type="ECO:0000313" key="8">
    <source>
        <dbReference type="EMBL" id="EFC45258.1"/>
    </source>
</evidence>
<accession>D2VD33</accession>
<reference evidence="8 9" key="1">
    <citation type="journal article" date="2010" name="Cell">
        <title>The genome of Naegleria gruberi illuminates early eukaryotic versatility.</title>
        <authorList>
            <person name="Fritz-Laylin L.K."/>
            <person name="Prochnik S.E."/>
            <person name="Ginger M.L."/>
            <person name="Dacks J.B."/>
            <person name="Carpenter M.L."/>
            <person name="Field M.C."/>
            <person name="Kuo A."/>
            <person name="Paredez A."/>
            <person name="Chapman J."/>
            <person name="Pham J."/>
            <person name="Shu S."/>
            <person name="Neupane R."/>
            <person name="Cipriano M."/>
            <person name="Mancuso J."/>
            <person name="Tu H."/>
            <person name="Salamov A."/>
            <person name="Lindquist E."/>
            <person name="Shapiro H."/>
            <person name="Lucas S."/>
            <person name="Grigoriev I.V."/>
            <person name="Cande W.Z."/>
            <person name="Fulton C."/>
            <person name="Rokhsar D.S."/>
            <person name="Dawson S.C."/>
        </authorList>
    </citation>
    <scope>NUCLEOTIDE SEQUENCE [LARGE SCALE GENOMIC DNA]</scope>
    <source>
        <strain evidence="8 9">NEG-M</strain>
    </source>
</reference>
<feature type="transmembrane region" description="Helical" evidence="7">
    <location>
        <begin position="166"/>
        <end position="188"/>
    </location>
</feature>
<feature type="transmembrane region" description="Helical" evidence="7">
    <location>
        <begin position="434"/>
        <end position="457"/>
    </location>
</feature>
<feature type="transmembrane region" description="Helical" evidence="7">
    <location>
        <begin position="95"/>
        <end position="117"/>
    </location>
</feature>
<name>D2VD33_NAEGR</name>
<organism evidence="9">
    <name type="scientific">Naegleria gruberi</name>
    <name type="common">Amoeba</name>
    <dbReference type="NCBI Taxonomy" id="5762"/>
    <lineage>
        <taxon>Eukaryota</taxon>
        <taxon>Discoba</taxon>
        <taxon>Heterolobosea</taxon>
        <taxon>Tetramitia</taxon>
        <taxon>Eutetramitia</taxon>
        <taxon>Vahlkampfiidae</taxon>
        <taxon>Naegleria</taxon>
    </lineage>
</organism>
<dbReference type="GO" id="GO:0005886">
    <property type="term" value="C:plasma membrane"/>
    <property type="evidence" value="ECO:0007669"/>
    <property type="project" value="UniProtKB-SubCell"/>
</dbReference>
<dbReference type="Proteomes" id="UP000006671">
    <property type="component" value="Unassembled WGS sequence"/>
</dbReference>
<dbReference type="EMBL" id="GG738864">
    <property type="protein sequence ID" value="EFC45258.1"/>
    <property type="molecule type" value="Genomic_DNA"/>
</dbReference>
<keyword evidence="2" id="KW-1003">Cell membrane</keyword>
<keyword evidence="3 7" id="KW-0812">Transmembrane</keyword>
<feature type="transmembrane region" description="Helical" evidence="7">
    <location>
        <begin position="393"/>
        <end position="419"/>
    </location>
</feature>
<evidence type="ECO:0000256" key="1">
    <source>
        <dbReference type="ARBA" id="ARBA00004651"/>
    </source>
</evidence>
<dbReference type="VEuPathDB" id="AmoebaDB:NAEGRDRAFT_38945"/>
<dbReference type="InterPro" id="IPR036259">
    <property type="entry name" value="MFS_trans_sf"/>
</dbReference>
<dbReference type="InParanoid" id="D2VD33"/>
<feature type="transmembrane region" description="Helical" evidence="7">
    <location>
        <begin position="352"/>
        <end position="372"/>
    </location>
</feature>
<evidence type="ECO:0000256" key="5">
    <source>
        <dbReference type="ARBA" id="ARBA00023136"/>
    </source>
</evidence>
<keyword evidence="5 7" id="KW-0472">Membrane</keyword>
<dbReference type="AlphaFoldDB" id="D2VD33"/>
<keyword evidence="9" id="KW-1185">Reference proteome</keyword>
<dbReference type="RefSeq" id="XP_002678002.1">
    <property type="nucleotide sequence ID" value="XM_002677956.1"/>
</dbReference>
<proteinExistence type="predicted"/>
<feature type="transmembrane region" description="Helical" evidence="7">
    <location>
        <begin position="26"/>
        <end position="43"/>
    </location>
</feature>
<dbReference type="PANTHER" id="PTHR23513">
    <property type="entry name" value="INTEGRAL MEMBRANE EFFLUX PROTEIN-RELATED"/>
    <property type="match status" value="1"/>
</dbReference>
<feature type="transmembrane region" description="Helical" evidence="7">
    <location>
        <begin position="295"/>
        <end position="316"/>
    </location>
</feature>
<dbReference type="OrthoDB" id="5344169at2759"/>
<evidence type="ECO:0000256" key="6">
    <source>
        <dbReference type="SAM" id="MobiDB-lite"/>
    </source>
</evidence>
<feature type="transmembrane region" description="Helical" evidence="7">
    <location>
        <begin position="323"/>
        <end position="340"/>
    </location>
</feature>
<dbReference type="OMA" id="NSAWSQI"/>
<gene>
    <name evidence="8" type="ORF">NAEGRDRAFT_38945</name>
</gene>
<feature type="transmembrane region" description="Helical" evidence="7">
    <location>
        <begin position="137"/>
        <end position="160"/>
    </location>
</feature>
<evidence type="ECO:0000313" key="9">
    <source>
        <dbReference type="Proteomes" id="UP000006671"/>
    </source>
</evidence>
<dbReference type="GeneID" id="8857027"/>
<dbReference type="PANTHER" id="PTHR23513:SF6">
    <property type="entry name" value="MAJOR FACILITATOR SUPERFAMILY ASSOCIATED DOMAIN-CONTAINING PROTEIN"/>
    <property type="match status" value="1"/>
</dbReference>
<evidence type="ECO:0000256" key="4">
    <source>
        <dbReference type="ARBA" id="ARBA00022989"/>
    </source>
</evidence>
<feature type="transmembrane region" description="Helical" evidence="7">
    <location>
        <begin position="63"/>
        <end position="83"/>
    </location>
</feature>
<dbReference type="SUPFAM" id="SSF103473">
    <property type="entry name" value="MFS general substrate transporter"/>
    <property type="match status" value="1"/>
</dbReference>
<feature type="region of interest" description="Disordered" evidence="6">
    <location>
        <begin position="471"/>
        <end position="499"/>
    </location>
</feature>
<dbReference type="eggNOG" id="ENOG502QQNT">
    <property type="taxonomic scope" value="Eukaryota"/>
</dbReference>
<evidence type="ECO:0000256" key="3">
    <source>
        <dbReference type="ARBA" id="ARBA00022692"/>
    </source>
</evidence>
<protein>
    <submittedName>
        <fullName evidence="8">Predicted protein</fullName>
    </submittedName>
</protein>
<evidence type="ECO:0000256" key="7">
    <source>
        <dbReference type="SAM" id="Phobius"/>
    </source>
</evidence>